<proteinExistence type="predicted"/>
<dbReference type="RefSeq" id="WP_039835519.1">
    <property type="nucleotide sequence ID" value="NZ_CP068596.1"/>
</dbReference>
<protein>
    <recommendedName>
        <fullName evidence="4">SAF domain-containing protein</fullName>
    </recommendedName>
</protein>
<sequence length="225" mass="25441">MKASLRYIIAFLILLIGFGGLFGYDLYLKPYVFSEKVVKVKVTSGEYLPKNHELTLGDVYLDSVEKKDIPKNAVRDIRLVEKKILNANITDGVILTDSLVDVDDLEPNKNEGIFPIPKESIYAINGSLRSRDKVNLYLVKSVKADGIRTEELPSNDDVFLTDVTVNYVRTDDNNDVQDSENGNNNNRFTSTGKVSTPELKMAKTDGQQLKKYLEQGYKLWIVRVE</sequence>
<geneLocation type="plasmid" evidence="2 3">
    <name>unnamed1</name>
</geneLocation>
<feature type="region of interest" description="Disordered" evidence="1">
    <location>
        <begin position="171"/>
        <end position="193"/>
    </location>
</feature>
<feature type="compositionally biased region" description="Polar residues" evidence="1">
    <location>
        <begin position="179"/>
        <end position="193"/>
    </location>
</feature>
<dbReference type="Proteomes" id="UP000595841">
    <property type="component" value="Plasmid unnamed1"/>
</dbReference>
<evidence type="ECO:0000256" key="1">
    <source>
        <dbReference type="SAM" id="MobiDB-lite"/>
    </source>
</evidence>
<accession>A0A974PJU8</accession>
<reference evidence="2 3" key="1">
    <citation type="submission" date="2021-01" db="EMBL/GenBank/DDBJ databases">
        <title>Whole genome sequence of Paenibacillus sonchi LMG 24727 for comparative genomics.</title>
        <authorList>
            <person name="Lee G."/>
            <person name="Kim M.-J."/>
            <person name="Lim K."/>
            <person name="Shin J.-H."/>
        </authorList>
    </citation>
    <scope>NUCLEOTIDE SEQUENCE [LARGE SCALE GENOMIC DNA]</scope>
    <source>
        <strain evidence="2 3">LMG 24727</strain>
        <plasmid evidence="2 3">unnamed1</plasmid>
    </source>
</reference>
<dbReference type="KEGG" id="pson:JI735_33890"/>
<evidence type="ECO:0008006" key="4">
    <source>
        <dbReference type="Google" id="ProtNLM"/>
    </source>
</evidence>
<dbReference type="AlphaFoldDB" id="A0A974PJU8"/>
<evidence type="ECO:0000313" key="2">
    <source>
        <dbReference type="EMBL" id="QQZ64642.1"/>
    </source>
</evidence>
<keyword evidence="2" id="KW-0614">Plasmid</keyword>
<evidence type="ECO:0000313" key="3">
    <source>
        <dbReference type="Proteomes" id="UP000595841"/>
    </source>
</evidence>
<dbReference type="EMBL" id="CP068596">
    <property type="protein sequence ID" value="QQZ64642.1"/>
    <property type="molecule type" value="Genomic_DNA"/>
</dbReference>
<gene>
    <name evidence="2" type="ORF">JI735_33890</name>
</gene>
<name>A0A974PJU8_9BACL</name>
<keyword evidence="3" id="KW-1185">Reference proteome</keyword>
<organism evidence="2 3">
    <name type="scientific">Paenibacillus sonchi</name>
    <dbReference type="NCBI Taxonomy" id="373687"/>
    <lineage>
        <taxon>Bacteria</taxon>
        <taxon>Bacillati</taxon>
        <taxon>Bacillota</taxon>
        <taxon>Bacilli</taxon>
        <taxon>Bacillales</taxon>
        <taxon>Paenibacillaceae</taxon>
        <taxon>Paenibacillus</taxon>
        <taxon>Paenibacillus sonchi group</taxon>
    </lineage>
</organism>